<gene>
    <name evidence="4" type="ORF">KKR89_10040</name>
</gene>
<keyword evidence="2" id="KW-0812">Transmembrane</keyword>
<accession>A0ABX8GGE0</accession>
<evidence type="ECO:0000259" key="3">
    <source>
        <dbReference type="Pfam" id="PF13828"/>
    </source>
</evidence>
<dbReference type="EMBL" id="CP076023">
    <property type="protein sequence ID" value="QWC14716.1"/>
    <property type="molecule type" value="Genomic_DNA"/>
</dbReference>
<dbReference type="Pfam" id="PF13828">
    <property type="entry name" value="DUF4190"/>
    <property type="match status" value="1"/>
</dbReference>
<reference evidence="4 5" key="1">
    <citation type="submission" date="2021-05" db="EMBL/GenBank/DDBJ databases">
        <title>Novel species in genus Cellulomonas.</title>
        <authorList>
            <person name="Zhang G."/>
        </authorList>
    </citation>
    <scope>NUCLEOTIDE SEQUENCE [LARGE SCALE GENOMIC DNA]</scope>
    <source>
        <strain evidence="5">zg-ZUI157</strain>
    </source>
</reference>
<evidence type="ECO:0000256" key="2">
    <source>
        <dbReference type="SAM" id="Phobius"/>
    </source>
</evidence>
<keyword evidence="2" id="KW-0472">Membrane</keyword>
<keyword evidence="2" id="KW-1133">Transmembrane helix</keyword>
<proteinExistence type="predicted"/>
<organism evidence="4 5">
    <name type="scientific">Cellulomonas dongxiuzhuiae</name>
    <dbReference type="NCBI Taxonomy" id="2819979"/>
    <lineage>
        <taxon>Bacteria</taxon>
        <taxon>Bacillati</taxon>
        <taxon>Actinomycetota</taxon>
        <taxon>Actinomycetes</taxon>
        <taxon>Micrococcales</taxon>
        <taxon>Cellulomonadaceae</taxon>
        <taxon>Cellulomonas</taxon>
    </lineage>
</organism>
<evidence type="ECO:0000256" key="1">
    <source>
        <dbReference type="SAM" id="MobiDB-lite"/>
    </source>
</evidence>
<dbReference type="RefSeq" id="WP_208195221.1">
    <property type="nucleotide sequence ID" value="NZ_CP076023.1"/>
</dbReference>
<feature type="compositionally biased region" description="Pro residues" evidence="1">
    <location>
        <begin position="33"/>
        <end position="70"/>
    </location>
</feature>
<evidence type="ECO:0000313" key="5">
    <source>
        <dbReference type="Proteomes" id="UP000679335"/>
    </source>
</evidence>
<evidence type="ECO:0000313" key="4">
    <source>
        <dbReference type="EMBL" id="QWC14716.1"/>
    </source>
</evidence>
<dbReference type="InterPro" id="IPR025241">
    <property type="entry name" value="DUF4190"/>
</dbReference>
<feature type="compositionally biased region" description="Low complexity" evidence="1">
    <location>
        <begin position="23"/>
        <end position="32"/>
    </location>
</feature>
<feature type="region of interest" description="Disordered" evidence="1">
    <location>
        <begin position="1"/>
        <end position="70"/>
    </location>
</feature>
<dbReference type="Proteomes" id="UP000679335">
    <property type="component" value="Chromosome"/>
</dbReference>
<feature type="transmembrane region" description="Helical" evidence="2">
    <location>
        <begin position="87"/>
        <end position="113"/>
    </location>
</feature>
<feature type="transmembrane region" description="Helical" evidence="2">
    <location>
        <begin position="134"/>
        <end position="167"/>
    </location>
</feature>
<protein>
    <submittedName>
        <fullName evidence="4">DUF4190 domain-containing protein</fullName>
    </submittedName>
</protein>
<name>A0ABX8GGE0_9CELL</name>
<feature type="domain" description="DUF4190" evidence="3">
    <location>
        <begin position="87"/>
        <end position="149"/>
    </location>
</feature>
<keyword evidence="5" id="KW-1185">Reference proteome</keyword>
<sequence>MSPSPEPQQGPVYGQEGAYARHPAGTPAASSTPPGPATPPPGPPAPPAAPPAAPTPFDAPPPGAPLPQGYPYPVPGAPGRYLPRNDLAVWSLVLGLLGIMGCLFLTGVPAVIVGNNARRAVAAGEADNDGMATAGIVLGWVATGLGVLALLAVAFLTILPLVLMGIAVPFFGTGG</sequence>